<dbReference type="InterPro" id="IPR029056">
    <property type="entry name" value="Ribokinase-like"/>
</dbReference>
<feature type="domain" description="Carbohydrate kinase PfkB" evidence="5">
    <location>
        <begin position="8"/>
        <end position="302"/>
    </location>
</feature>
<dbReference type="EMBL" id="SOKJ01000102">
    <property type="protein sequence ID" value="TET12197.1"/>
    <property type="molecule type" value="Genomic_DNA"/>
</dbReference>
<evidence type="ECO:0000259" key="5">
    <source>
        <dbReference type="Pfam" id="PF00294"/>
    </source>
</evidence>
<dbReference type="PRINTS" id="PR00990">
    <property type="entry name" value="RIBOKINASE"/>
</dbReference>
<dbReference type="GO" id="GO:0016301">
    <property type="term" value="F:kinase activity"/>
    <property type="evidence" value="ECO:0007669"/>
    <property type="project" value="UniProtKB-KW"/>
</dbReference>
<protein>
    <submittedName>
        <fullName evidence="6">Carbohydrate kinase family protein</fullName>
    </submittedName>
</protein>
<dbReference type="PANTHER" id="PTHR10584:SF166">
    <property type="entry name" value="RIBOKINASE"/>
    <property type="match status" value="1"/>
</dbReference>
<keyword evidence="2 4" id="KW-0808">Transferase</keyword>
<evidence type="ECO:0000313" key="7">
    <source>
        <dbReference type="Proteomes" id="UP000316360"/>
    </source>
</evidence>
<dbReference type="InterPro" id="IPR011611">
    <property type="entry name" value="PfkB_dom"/>
</dbReference>
<dbReference type="GO" id="GO:0005829">
    <property type="term" value="C:cytosol"/>
    <property type="evidence" value="ECO:0007669"/>
    <property type="project" value="TreeGrafter"/>
</dbReference>
<gene>
    <name evidence="6" type="ORF">E3J84_01930</name>
</gene>
<evidence type="ECO:0000256" key="2">
    <source>
        <dbReference type="ARBA" id="ARBA00022679"/>
    </source>
</evidence>
<dbReference type="Proteomes" id="UP000316360">
    <property type="component" value="Unassembled WGS sequence"/>
</dbReference>
<comment type="similarity">
    <text evidence="1 4">Belongs to the carbohydrate kinase PfkB family.</text>
</comment>
<dbReference type="InterPro" id="IPR002173">
    <property type="entry name" value="Carboh/pur_kinase_PfkB_CS"/>
</dbReference>
<dbReference type="CDD" id="cd01166">
    <property type="entry name" value="KdgK"/>
    <property type="match status" value="1"/>
</dbReference>
<keyword evidence="3 4" id="KW-0418">Kinase</keyword>
<name>A0A523S2G7_UNCAE</name>
<evidence type="ECO:0000313" key="6">
    <source>
        <dbReference type="EMBL" id="TET12197.1"/>
    </source>
</evidence>
<dbReference type="Gene3D" id="3.40.1190.20">
    <property type="match status" value="1"/>
</dbReference>
<dbReference type="InterPro" id="IPR002139">
    <property type="entry name" value="Ribo/fructo_kinase"/>
</dbReference>
<proteinExistence type="inferred from homology"/>
<dbReference type="PANTHER" id="PTHR10584">
    <property type="entry name" value="SUGAR KINASE"/>
    <property type="match status" value="1"/>
</dbReference>
<dbReference type="Pfam" id="PF00294">
    <property type="entry name" value="PfkB"/>
    <property type="match status" value="1"/>
</dbReference>
<accession>A0A523S2G7</accession>
<evidence type="ECO:0000256" key="3">
    <source>
        <dbReference type="ARBA" id="ARBA00022777"/>
    </source>
</evidence>
<evidence type="ECO:0000256" key="1">
    <source>
        <dbReference type="ARBA" id="ARBA00010688"/>
    </source>
</evidence>
<sequence length="327" mass="36061">MKIEEKIDVVCVGILVADIFSSPIKKVPEPGELISTEKIFISGGGHAHNVSVSLARLGTRVGVMGKVGKDIFGDFLKENLEKEGVDISKISVSDRFETSKTIIILTPSEDRRYIYTPGANADFSIDDIDFDYVSQAKVLYVGGYGVLSKLSEDSLTRLFKFAKEQNLVTVLDVIIPHTEINWINKCKQVLKFTDFFLPNTDEARIITGQVNPGKQAEEMLKYNSEMTVIITMGKEGSLTRTKDKVVRASAYKVEVIDPSGGGDAFAAGFIFGVMDDWELEKTVKFASAMGASAGRKMGTTAGVFTREEVYEFMRNNEIEVKKAFPSC</sequence>
<evidence type="ECO:0000256" key="4">
    <source>
        <dbReference type="RuleBase" id="RU003704"/>
    </source>
</evidence>
<dbReference type="SUPFAM" id="SSF53613">
    <property type="entry name" value="Ribokinase-like"/>
    <property type="match status" value="1"/>
</dbReference>
<dbReference type="PROSITE" id="PS00583">
    <property type="entry name" value="PFKB_KINASES_1"/>
    <property type="match status" value="1"/>
</dbReference>
<dbReference type="AlphaFoldDB" id="A0A523S2G7"/>
<dbReference type="PROSITE" id="PS00584">
    <property type="entry name" value="PFKB_KINASES_2"/>
    <property type="match status" value="1"/>
</dbReference>
<organism evidence="6 7">
    <name type="scientific">Aerophobetes bacterium</name>
    <dbReference type="NCBI Taxonomy" id="2030807"/>
    <lineage>
        <taxon>Bacteria</taxon>
        <taxon>Candidatus Aerophobota</taxon>
    </lineage>
</organism>
<dbReference type="GO" id="GO:0006796">
    <property type="term" value="P:phosphate-containing compound metabolic process"/>
    <property type="evidence" value="ECO:0007669"/>
    <property type="project" value="UniProtKB-ARBA"/>
</dbReference>
<comment type="caution">
    <text evidence="6">The sequence shown here is derived from an EMBL/GenBank/DDBJ whole genome shotgun (WGS) entry which is preliminary data.</text>
</comment>
<reference evidence="6 7" key="1">
    <citation type="submission" date="2019-03" db="EMBL/GenBank/DDBJ databases">
        <title>Metabolic potential of uncultured bacteria and archaea associated with petroleum seepage in deep-sea sediments.</title>
        <authorList>
            <person name="Dong X."/>
            <person name="Hubert C."/>
        </authorList>
    </citation>
    <scope>NUCLEOTIDE SEQUENCE [LARGE SCALE GENOMIC DNA]</scope>
    <source>
        <strain evidence="6">E44_bin7</strain>
    </source>
</reference>